<evidence type="ECO:0000256" key="1">
    <source>
        <dbReference type="SAM" id="Phobius"/>
    </source>
</evidence>
<feature type="signal peptide" evidence="2">
    <location>
        <begin position="1"/>
        <end position="20"/>
    </location>
</feature>
<feature type="transmembrane region" description="Helical" evidence="1">
    <location>
        <begin position="54"/>
        <end position="71"/>
    </location>
</feature>
<evidence type="ECO:0000313" key="4">
    <source>
        <dbReference type="Proteomes" id="UP001328107"/>
    </source>
</evidence>
<proteinExistence type="predicted"/>
<keyword evidence="2" id="KW-0732">Signal</keyword>
<protein>
    <recommendedName>
        <fullName evidence="5">G protein-coupled receptor</fullName>
    </recommendedName>
</protein>
<evidence type="ECO:0008006" key="5">
    <source>
        <dbReference type="Google" id="ProtNLM"/>
    </source>
</evidence>
<keyword evidence="1" id="KW-1133">Transmembrane helix</keyword>
<feature type="chain" id="PRO_5042813078" description="G protein-coupled receptor" evidence="2">
    <location>
        <begin position="21"/>
        <end position="133"/>
    </location>
</feature>
<name>A0AAN5IDC4_9BILA</name>
<evidence type="ECO:0000313" key="3">
    <source>
        <dbReference type="EMBL" id="GMR60434.1"/>
    </source>
</evidence>
<dbReference type="AlphaFoldDB" id="A0AAN5IDC4"/>
<keyword evidence="4" id="KW-1185">Reference proteome</keyword>
<dbReference type="Proteomes" id="UP001328107">
    <property type="component" value="Unassembled WGS sequence"/>
</dbReference>
<dbReference type="EMBL" id="BTRK01000006">
    <property type="protein sequence ID" value="GMR60434.1"/>
    <property type="molecule type" value="Genomic_DNA"/>
</dbReference>
<sequence>MGRDIYFLAVFLAAFLGVDPPDLYEAISFSYLFLSSAAAFSHLDLSLTVPHSTPAALATSVTDMPALVILLRFSASQSMYAEAPLLGALGSFLARVAFFLGEALVVLATGLATFLGDAFFTAFAALAIVQLSE</sequence>
<gene>
    <name evidence="3" type="ORF">PMAYCL1PPCAC_30629</name>
</gene>
<comment type="caution">
    <text evidence="3">The sequence shown here is derived from an EMBL/GenBank/DDBJ whole genome shotgun (WGS) entry which is preliminary data.</text>
</comment>
<reference evidence="4" key="1">
    <citation type="submission" date="2022-10" db="EMBL/GenBank/DDBJ databases">
        <title>Genome assembly of Pristionchus species.</title>
        <authorList>
            <person name="Yoshida K."/>
            <person name="Sommer R.J."/>
        </authorList>
    </citation>
    <scope>NUCLEOTIDE SEQUENCE [LARGE SCALE GENOMIC DNA]</scope>
    <source>
        <strain evidence="4">RS5460</strain>
    </source>
</reference>
<accession>A0AAN5IDC4</accession>
<keyword evidence="1" id="KW-0472">Membrane</keyword>
<organism evidence="3 4">
    <name type="scientific">Pristionchus mayeri</name>
    <dbReference type="NCBI Taxonomy" id="1317129"/>
    <lineage>
        <taxon>Eukaryota</taxon>
        <taxon>Metazoa</taxon>
        <taxon>Ecdysozoa</taxon>
        <taxon>Nematoda</taxon>
        <taxon>Chromadorea</taxon>
        <taxon>Rhabditida</taxon>
        <taxon>Rhabditina</taxon>
        <taxon>Diplogasteromorpha</taxon>
        <taxon>Diplogasteroidea</taxon>
        <taxon>Neodiplogasteridae</taxon>
        <taxon>Pristionchus</taxon>
    </lineage>
</organism>
<evidence type="ECO:0000256" key="2">
    <source>
        <dbReference type="SAM" id="SignalP"/>
    </source>
</evidence>
<keyword evidence="1" id="KW-0812">Transmembrane</keyword>